<evidence type="ECO:0000256" key="4">
    <source>
        <dbReference type="ARBA" id="ARBA00022490"/>
    </source>
</evidence>
<comment type="subcellular location">
    <subcellularLocation>
        <location evidence="1">Cytoplasm</location>
    </subcellularLocation>
</comment>
<dbReference type="InterPro" id="IPR050531">
    <property type="entry name" value="SdhE_FAD_assembly_factor"/>
</dbReference>
<dbReference type="Gene3D" id="1.10.150.250">
    <property type="entry name" value="Flavinator of succinate dehydrogenase"/>
    <property type="match status" value="1"/>
</dbReference>
<protein>
    <recommendedName>
        <fullName evidence="3">FAD assembly factor SdhE</fullName>
    </recommendedName>
</protein>
<dbReference type="PANTHER" id="PTHR39585:SF1">
    <property type="entry name" value="FAD ASSEMBLY FACTOR SDHE"/>
    <property type="match status" value="1"/>
</dbReference>
<dbReference type="EMBL" id="JBAJEX010000001">
    <property type="protein sequence ID" value="MEO1765660.1"/>
    <property type="molecule type" value="Genomic_DNA"/>
</dbReference>
<proteinExistence type="inferred from homology"/>
<accession>A0ABV0EAJ1</accession>
<evidence type="ECO:0000256" key="2">
    <source>
        <dbReference type="ARBA" id="ARBA00008571"/>
    </source>
</evidence>
<gene>
    <name evidence="6" type="ORF">V6E02_00290</name>
</gene>
<evidence type="ECO:0000256" key="1">
    <source>
        <dbReference type="ARBA" id="ARBA00004496"/>
    </source>
</evidence>
<dbReference type="Proteomes" id="UP001482231">
    <property type="component" value="Unassembled WGS sequence"/>
</dbReference>
<evidence type="ECO:0000256" key="3">
    <source>
        <dbReference type="ARBA" id="ARBA00019418"/>
    </source>
</evidence>
<evidence type="ECO:0000313" key="6">
    <source>
        <dbReference type="EMBL" id="MEO1765660.1"/>
    </source>
</evidence>
<comment type="caution">
    <text evidence="6">The sequence shown here is derived from an EMBL/GenBank/DDBJ whole genome shotgun (WGS) entry which is preliminary data.</text>
</comment>
<dbReference type="PANTHER" id="PTHR39585">
    <property type="entry name" value="FAD ASSEMBLY FACTOR SDHE"/>
    <property type="match status" value="1"/>
</dbReference>
<sequence length="83" mass="9255">MSASPTTSERELARLRWRCRRGMLELDLVLLRFLETAYPRLDAAGQAAFRALLELEDAVLLDLLAGGQAAAAWQNILALLKRC</sequence>
<keyword evidence="4" id="KW-0963">Cytoplasm</keyword>
<dbReference type="RefSeq" id="WP_347306011.1">
    <property type="nucleotide sequence ID" value="NZ_JBAJEX010000001.1"/>
</dbReference>
<comment type="similarity">
    <text evidence="2">Belongs to the SdhE FAD assembly factor family.</text>
</comment>
<keyword evidence="7" id="KW-1185">Reference proteome</keyword>
<evidence type="ECO:0000256" key="5">
    <source>
        <dbReference type="ARBA" id="ARBA00023186"/>
    </source>
</evidence>
<reference evidence="6 7" key="1">
    <citation type="submission" date="2024-02" db="EMBL/GenBank/DDBJ databases">
        <title>New thermophilic sulfur-oxidizing bacteria from a hot springs of the Uzon caldera (Kamchatka, Russia).</title>
        <authorList>
            <person name="Dukat A.M."/>
            <person name="Elcheninov A.G."/>
            <person name="Frolov E.N."/>
        </authorList>
    </citation>
    <scope>NUCLEOTIDE SEQUENCE [LARGE SCALE GENOMIC DNA]</scope>
    <source>
        <strain evidence="6 7">AK1</strain>
    </source>
</reference>
<organism evidence="6 7">
    <name type="scientific">Thiobacter aerophilum</name>
    <dbReference type="NCBI Taxonomy" id="3121275"/>
    <lineage>
        <taxon>Bacteria</taxon>
        <taxon>Pseudomonadati</taxon>
        <taxon>Pseudomonadota</taxon>
        <taxon>Betaproteobacteria</taxon>
        <taxon>Burkholderiales</taxon>
        <taxon>Thiobacteraceae</taxon>
        <taxon>Thiobacter</taxon>
    </lineage>
</organism>
<dbReference type="Pfam" id="PF03937">
    <property type="entry name" value="Sdh5"/>
    <property type="match status" value="1"/>
</dbReference>
<evidence type="ECO:0000313" key="7">
    <source>
        <dbReference type="Proteomes" id="UP001482231"/>
    </source>
</evidence>
<dbReference type="InterPro" id="IPR005631">
    <property type="entry name" value="SDH"/>
</dbReference>
<dbReference type="InterPro" id="IPR036714">
    <property type="entry name" value="SDH_sf"/>
</dbReference>
<dbReference type="SUPFAM" id="SSF109910">
    <property type="entry name" value="YgfY-like"/>
    <property type="match status" value="1"/>
</dbReference>
<keyword evidence="5" id="KW-0143">Chaperone</keyword>
<name>A0ABV0EAJ1_9BURK</name>